<feature type="modified residue" description="N6-(pyridoxal phosphate)lysine" evidence="5">
    <location>
        <position position="223"/>
    </location>
</feature>
<evidence type="ECO:0000256" key="4">
    <source>
        <dbReference type="ARBA" id="ARBA00022898"/>
    </source>
</evidence>
<dbReference type="GO" id="GO:0005737">
    <property type="term" value="C:cytoplasm"/>
    <property type="evidence" value="ECO:0007669"/>
    <property type="project" value="TreeGrafter"/>
</dbReference>
<evidence type="ECO:0000313" key="7">
    <source>
        <dbReference type="EMBL" id="KIM55572.1"/>
    </source>
</evidence>
<dbReference type="GO" id="GO:0019346">
    <property type="term" value="P:transsulfuration"/>
    <property type="evidence" value="ECO:0007669"/>
    <property type="project" value="InterPro"/>
</dbReference>
<dbReference type="PANTHER" id="PTHR43797:SF2">
    <property type="entry name" value="HOMOCYSTEINE_CYSTEINE SYNTHASE"/>
    <property type="match status" value="1"/>
</dbReference>
<protein>
    <submittedName>
        <fullName evidence="7">Uncharacterized protein</fullName>
    </submittedName>
</protein>
<organism evidence="7 8">
    <name type="scientific">Scleroderma citrinum Foug A</name>
    <dbReference type="NCBI Taxonomy" id="1036808"/>
    <lineage>
        <taxon>Eukaryota</taxon>
        <taxon>Fungi</taxon>
        <taxon>Dikarya</taxon>
        <taxon>Basidiomycota</taxon>
        <taxon>Agaricomycotina</taxon>
        <taxon>Agaricomycetes</taxon>
        <taxon>Agaricomycetidae</taxon>
        <taxon>Boletales</taxon>
        <taxon>Sclerodermatineae</taxon>
        <taxon>Sclerodermataceae</taxon>
        <taxon>Scleroderma</taxon>
    </lineage>
</organism>
<comment type="cofactor">
    <cofactor evidence="1 6">
        <name>pyridoxal 5'-phosphate</name>
        <dbReference type="ChEBI" id="CHEBI:597326"/>
    </cofactor>
</comment>
<reference evidence="7 8" key="1">
    <citation type="submission" date="2014-04" db="EMBL/GenBank/DDBJ databases">
        <authorList>
            <consortium name="DOE Joint Genome Institute"/>
            <person name="Kuo A."/>
            <person name="Kohler A."/>
            <person name="Nagy L.G."/>
            <person name="Floudas D."/>
            <person name="Copeland A."/>
            <person name="Barry K.W."/>
            <person name="Cichocki N."/>
            <person name="Veneault-Fourrey C."/>
            <person name="LaButti K."/>
            <person name="Lindquist E.A."/>
            <person name="Lipzen A."/>
            <person name="Lundell T."/>
            <person name="Morin E."/>
            <person name="Murat C."/>
            <person name="Sun H."/>
            <person name="Tunlid A."/>
            <person name="Henrissat B."/>
            <person name="Grigoriev I.V."/>
            <person name="Hibbett D.S."/>
            <person name="Martin F."/>
            <person name="Nordberg H.P."/>
            <person name="Cantor M.N."/>
            <person name="Hua S.X."/>
        </authorList>
    </citation>
    <scope>NUCLEOTIDE SEQUENCE [LARGE SCALE GENOMIC DNA]</scope>
    <source>
        <strain evidence="7 8">Foug A</strain>
    </source>
</reference>
<dbReference type="GO" id="GO:0004124">
    <property type="term" value="F:cysteine synthase activity"/>
    <property type="evidence" value="ECO:0007669"/>
    <property type="project" value="TreeGrafter"/>
</dbReference>
<keyword evidence="3" id="KW-0808">Transferase</keyword>
<evidence type="ECO:0000256" key="3">
    <source>
        <dbReference type="ARBA" id="ARBA00022679"/>
    </source>
</evidence>
<dbReference type="AlphaFoldDB" id="A0A0C2ZSM6"/>
<dbReference type="PROSITE" id="PS00868">
    <property type="entry name" value="CYS_MET_METAB_PP"/>
    <property type="match status" value="1"/>
</dbReference>
<dbReference type="Proteomes" id="UP000053989">
    <property type="component" value="Unassembled WGS sequence"/>
</dbReference>
<keyword evidence="4 5" id="KW-0663">Pyridoxal phosphate</keyword>
<dbReference type="SUPFAM" id="SSF53383">
    <property type="entry name" value="PLP-dependent transferases"/>
    <property type="match status" value="1"/>
</dbReference>
<dbReference type="NCBIfam" id="TIGR01326">
    <property type="entry name" value="OAH_OAS_sulfhy"/>
    <property type="match status" value="1"/>
</dbReference>
<dbReference type="STRING" id="1036808.A0A0C2ZSM6"/>
<dbReference type="Pfam" id="PF01053">
    <property type="entry name" value="Cys_Met_Meta_PP"/>
    <property type="match status" value="1"/>
</dbReference>
<evidence type="ECO:0000256" key="1">
    <source>
        <dbReference type="ARBA" id="ARBA00001933"/>
    </source>
</evidence>
<sequence>MELSHHISSCLTGRQLQFETLQVHAGHSPDPSTNARAVPIYATTSFVFNNSAHGADLFELKQAAITPGHLYSRIGNPTVEVFENRISALEGGLAAVATASGQSAEFLAISTIASAGDNIVSTTYLYGGVMFDSVTFKKYGIGVKFVRGDDPAAFEAAIDEKTKAIYVESIGNPKCNVAPIPELAQVAHRHGIPLIVDNTFGMGGYLIRPIALGADIVVHSATKWIGGHGNTIAGAVIDSGNFDWTRSGKFPSFTEPSEGYHGLIFSETFGKTAFAVKLRVELLRDIGPALNPFGAFLLIQGLETLSLRGQRHSDNALELAKYLSNHPKVSWVSYPGLPSHKYHGSAKKLLRPNAFGGVLTFGIKGDVKDASRLVDNLRLASNLADVGDAKTLVIHPAMTTHQQLTEEERLASGVTPDMIRVSVGIEHINDIIADFEQALKSAPVHLEWKHTIIGPVLQNCTVAKHELQLTPQSKSWCAA</sequence>
<dbReference type="InterPro" id="IPR015424">
    <property type="entry name" value="PyrdxlP-dep_Trfase"/>
</dbReference>
<evidence type="ECO:0000313" key="8">
    <source>
        <dbReference type="Proteomes" id="UP000053989"/>
    </source>
</evidence>
<dbReference type="InterPro" id="IPR006235">
    <property type="entry name" value="OAc-hSer/O-AcSer_sulfhydrylase"/>
</dbReference>
<dbReference type="InterPro" id="IPR054542">
    <property type="entry name" value="Cys_met_metab_PP"/>
</dbReference>
<comment type="similarity">
    <text evidence="2 6">Belongs to the trans-sulfuration enzymes family.</text>
</comment>
<dbReference type="HOGENOM" id="CLU_018986_4_0_1"/>
<dbReference type="EMBL" id="KN822132">
    <property type="protein sequence ID" value="KIM55572.1"/>
    <property type="molecule type" value="Genomic_DNA"/>
</dbReference>
<dbReference type="Gene3D" id="3.90.1150.10">
    <property type="entry name" value="Aspartate Aminotransferase, domain 1"/>
    <property type="match status" value="1"/>
</dbReference>
<dbReference type="GO" id="GO:0071269">
    <property type="term" value="P:L-homocysteine biosynthetic process"/>
    <property type="evidence" value="ECO:0007669"/>
    <property type="project" value="TreeGrafter"/>
</dbReference>
<dbReference type="PIRSF" id="PIRSF001434">
    <property type="entry name" value="CGS"/>
    <property type="match status" value="1"/>
</dbReference>
<dbReference type="GO" id="GO:0006535">
    <property type="term" value="P:cysteine biosynthetic process from serine"/>
    <property type="evidence" value="ECO:0007669"/>
    <property type="project" value="TreeGrafter"/>
</dbReference>
<accession>A0A0C2ZSM6</accession>
<dbReference type="Gene3D" id="3.40.640.10">
    <property type="entry name" value="Type I PLP-dependent aspartate aminotransferase-like (Major domain)"/>
    <property type="match status" value="1"/>
</dbReference>
<dbReference type="InterPro" id="IPR015421">
    <property type="entry name" value="PyrdxlP-dep_Trfase_major"/>
</dbReference>
<dbReference type="PANTHER" id="PTHR43797">
    <property type="entry name" value="HOMOCYSTEINE/CYSTEINE SYNTHASE"/>
    <property type="match status" value="1"/>
</dbReference>
<evidence type="ECO:0000256" key="6">
    <source>
        <dbReference type="RuleBase" id="RU362118"/>
    </source>
</evidence>
<gene>
    <name evidence="7" type="ORF">SCLCIDRAFT_1149554</name>
</gene>
<dbReference type="GO" id="GO:0030170">
    <property type="term" value="F:pyridoxal phosphate binding"/>
    <property type="evidence" value="ECO:0007669"/>
    <property type="project" value="InterPro"/>
</dbReference>
<evidence type="ECO:0000256" key="5">
    <source>
        <dbReference type="PIRSR" id="PIRSR001434-2"/>
    </source>
</evidence>
<evidence type="ECO:0000256" key="2">
    <source>
        <dbReference type="ARBA" id="ARBA00009077"/>
    </source>
</evidence>
<keyword evidence="8" id="KW-1185">Reference proteome</keyword>
<dbReference type="InParanoid" id="A0A0C2ZSM6"/>
<dbReference type="OrthoDB" id="3512640at2759"/>
<proteinExistence type="inferred from homology"/>
<dbReference type="FunFam" id="3.40.640.10:FF:000035">
    <property type="entry name" value="O-succinylhomoserine sulfhydrylase"/>
    <property type="match status" value="1"/>
</dbReference>
<dbReference type="CDD" id="cd00614">
    <property type="entry name" value="CGS_like"/>
    <property type="match status" value="1"/>
</dbReference>
<dbReference type="InterPro" id="IPR000277">
    <property type="entry name" value="Cys/Met-Metab_PyrdxlP-dep_enz"/>
</dbReference>
<name>A0A0C2ZSM6_9AGAM</name>
<dbReference type="FunCoup" id="A0A0C2ZSM6">
    <property type="interactions" value="183"/>
</dbReference>
<reference evidence="8" key="2">
    <citation type="submission" date="2015-01" db="EMBL/GenBank/DDBJ databases">
        <title>Evolutionary Origins and Diversification of the Mycorrhizal Mutualists.</title>
        <authorList>
            <consortium name="DOE Joint Genome Institute"/>
            <consortium name="Mycorrhizal Genomics Consortium"/>
            <person name="Kohler A."/>
            <person name="Kuo A."/>
            <person name="Nagy L.G."/>
            <person name="Floudas D."/>
            <person name="Copeland A."/>
            <person name="Barry K.W."/>
            <person name="Cichocki N."/>
            <person name="Veneault-Fourrey C."/>
            <person name="LaButti K."/>
            <person name="Lindquist E.A."/>
            <person name="Lipzen A."/>
            <person name="Lundell T."/>
            <person name="Morin E."/>
            <person name="Murat C."/>
            <person name="Riley R."/>
            <person name="Ohm R."/>
            <person name="Sun H."/>
            <person name="Tunlid A."/>
            <person name="Henrissat B."/>
            <person name="Grigoriev I.V."/>
            <person name="Hibbett D.S."/>
            <person name="Martin F."/>
        </authorList>
    </citation>
    <scope>NUCLEOTIDE SEQUENCE [LARGE SCALE GENOMIC DNA]</scope>
    <source>
        <strain evidence="8">Foug A</strain>
    </source>
</reference>
<dbReference type="InterPro" id="IPR015422">
    <property type="entry name" value="PyrdxlP-dep_Trfase_small"/>
</dbReference>
<dbReference type="GO" id="GO:0003961">
    <property type="term" value="F:O-acetylhomoserine aminocarboxypropyltransferase activity"/>
    <property type="evidence" value="ECO:0007669"/>
    <property type="project" value="TreeGrafter"/>
</dbReference>